<dbReference type="EMBL" id="KV417557">
    <property type="protein sequence ID" value="KZP20181.1"/>
    <property type="molecule type" value="Genomic_DNA"/>
</dbReference>
<evidence type="ECO:0000256" key="2">
    <source>
        <dbReference type="ARBA" id="ARBA00022540"/>
    </source>
</evidence>
<keyword evidence="3 4" id="KW-0648">Protein biosynthesis</keyword>
<comment type="similarity">
    <text evidence="4">Belongs to the eIF-3 subunit F family.</text>
</comment>
<dbReference type="GO" id="GO:0031369">
    <property type="term" value="F:translation initiation factor binding"/>
    <property type="evidence" value="ECO:0007669"/>
    <property type="project" value="InterPro"/>
</dbReference>
<comment type="subcellular location">
    <subcellularLocation>
        <location evidence="4">Cytoplasm</location>
    </subcellularLocation>
</comment>
<dbReference type="InterPro" id="IPR000555">
    <property type="entry name" value="JAMM/MPN+_dom"/>
</dbReference>
<keyword evidence="1 4" id="KW-0963">Cytoplasm</keyword>
<feature type="domain" description="MPN" evidence="5">
    <location>
        <begin position="30"/>
        <end position="165"/>
    </location>
</feature>
<gene>
    <name evidence="6" type="ORF">FIBSPDRAFT_742703</name>
</gene>
<name>A0A166IUG5_9AGAM</name>
<dbReference type="CDD" id="cd08064">
    <property type="entry name" value="MPN_eIF3f"/>
    <property type="match status" value="1"/>
</dbReference>
<comment type="function">
    <text evidence="4">Component of the eukaryotic translation initiation factor 3 (eIF-3) complex, which is involved in protein synthesis of a specialized repertoire of mRNAs and, together with other initiation factors, stimulates binding of mRNA and methionyl-tRNAi to the 40S ribosome. The eIF-3 complex specifically targets and initiates translation of a subset of mRNAs involved in cell proliferation.</text>
</comment>
<dbReference type="InterPro" id="IPR027531">
    <property type="entry name" value="eIF3f"/>
</dbReference>
<evidence type="ECO:0000259" key="5">
    <source>
        <dbReference type="PROSITE" id="PS50249"/>
    </source>
</evidence>
<protein>
    <recommendedName>
        <fullName evidence="4">Eukaryotic translation initiation factor 3 subunit F</fullName>
        <shortName evidence="4">eIF3f</shortName>
    </recommendedName>
</protein>
<dbReference type="PANTHER" id="PTHR10540:SF6">
    <property type="entry name" value="EUKARYOTIC TRANSLATION INITIATION FACTOR 3 SUBUNIT F"/>
    <property type="match status" value="1"/>
</dbReference>
<evidence type="ECO:0000256" key="3">
    <source>
        <dbReference type="ARBA" id="ARBA00022917"/>
    </source>
</evidence>
<dbReference type="Gene3D" id="3.40.140.10">
    <property type="entry name" value="Cytidine Deaminase, domain 2"/>
    <property type="match status" value="1"/>
</dbReference>
<dbReference type="Proteomes" id="UP000076532">
    <property type="component" value="Unassembled WGS sequence"/>
</dbReference>
<dbReference type="GO" id="GO:0016282">
    <property type="term" value="C:eukaryotic 43S preinitiation complex"/>
    <property type="evidence" value="ECO:0007669"/>
    <property type="project" value="UniProtKB-UniRule"/>
</dbReference>
<sequence>MPLGPSSSAVHIKNAVSGTPTLPGRAPTSITIHPVALFSILDHYLRRKDDQPRVIGTLLGVRSESDSTVEVRSAFAVLHSETSEQVAVDMEYHRAMWDLHHKVNPKEVIVGWYSTGSNLNTYSALIQNFYSQETAPHQAVHVALNTGVEEGEEAGVKAYVSSPVGVFPKPENCVFVPVPCELRFHDAERSGVDLLTSPNQSHPIADLEILASSIQSVTEMLDRVLSYVRAVLAGEAKGNPAVGRYLMDTLGASTGELETAGFNANLQDTLMISYLANLVRSQAEVSSRLALTSLG</sequence>
<keyword evidence="7" id="KW-1185">Reference proteome</keyword>
<keyword evidence="2 4" id="KW-0396">Initiation factor</keyword>
<evidence type="ECO:0000256" key="1">
    <source>
        <dbReference type="ARBA" id="ARBA00022490"/>
    </source>
</evidence>
<accession>A0A166IUG5</accession>
<dbReference type="HAMAP" id="MF_03005">
    <property type="entry name" value="eIF3f"/>
    <property type="match status" value="1"/>
</dbReference>
<organism evidence="6 7">
    <name type="scientific">Athelia psychrophila</name>
    <dbReference type="NCBI Taxonomy" id="1759441"/>
    <lineage>
        <taxon>Eukaryota</taxon>
        <taxon>Fungi</taxon>
        <taxon>Dikarya</taxon>
        <taxon>Basidiomycota</taxon>
        <taxon>Agaricomycotina</taxon>
        <taxon>Agaricomycetes</taxon>
        <taxon>Agaricomycetidae</taxon>
        <taxon>Atheliales</taxon>
        <taxon>Atheliaceae</taxon>
        <taxon>Athelia</taxon>
    </lineage>
</organism>
<dbReference type="AlphaFoldDB" id="A0A166IUG5"/>
<comment type="subunit">
    <text evidence="4">Component of the eukaryotic translation initiation factor 3 (eIF-3) complex.</text>
</comment>
<evidence type="ECO:0000313" key="7">
    <source>
        <dbReference type="Proteomes" id="UP000076532"/>
    </source>
</evidence>
<dbReference type="PANTHER" id="PTHR10540">
    <property type="entry name" value="EUKARYOTIC TRANSLATION INITIATION FACTOR 3 SUBUNIT F-RELATED"/>
    <property type="match status" value="1"/>
</dbReference>
<dbReference type="InterPro" id="IPR024969">
    <property type="entry name" value="EIF3F/CSN6-like_C"/>
</dbReference>
<proteinExistence type="inferred from homology"/>
<dbReference type="InterPro" id="IPR037518">
    <property type="entry name" value="MPN"/>
</dbReference>
<dbReference type="SMART" id="SM00232">
    <property type="entry name" value="JAB_MPN"/>
    <property type="match status" value="1"/>
</dbReference>
<dbReference type="GO" id="GO:0033290">
    <property type="term" value="C:eukaryotic 48S preinitiation complex"/>
    <property type="evidence" value="ECO:0007669"/>
    <property type="project" value="UniProtKB-UniRule"/>
</dbReference>
<dbReference type="GO" id="GO:0008237">
    <property type="term" value="F:metallopeptidase activity"/>
    <property type="evidence" value="ECO:0007669"/>
    <property type="project" value="InterPro"/>
</dbReference>
<dbReference type="GO" id="GO:0003743">
    <property type="term" value="F:translation initiation factor activity"/>
    <property type="evidence" value="ECO:0007669"/>
    <property type="project" value="UniProtKB-UniRule"/>
</dbReference>
<dbReference type="GO" id="GO:0071541">
    <property type="term" value="C:eukaryotic translation initiation factor 3 complex, eIF3m"/>
    <property type="evidence" value="ECO:0007669"/>
    <property type="project" value="TreeGrafter"/>
</dbReference>
<evidence type="ECO:0000256" key="4">
    <source>
        <dbReference type="HAMAP-Rule" id="MF_03005"/>
    </source>
</evidence>
<dbReference type="Pfam" id="PF13012">
    <property type="entry name" value="MitMem_reg"/>
    <property type="match status" value="1"/>
</dbReference>
<dbReference type="STRING" id="436010.A0A166IUG5"/>
<dbReference type="Pfam" id="PF01398">
    <property type="entry name" value="JAB"/>
    <property type="match status" value="1"/>
</dbReference>
<dbReference type="OrthoDB" id="25498at2759"/>
<dbReference type="GO" id="GO:0001732">
    <property type="term" value="P:formation of cytoplasmic translation initiation complex"/>
    <property type="evidence" value="ECO:0007669"/>
    <property type="project" value="UniProtKB-UniRule"/>
</dbReference>
<evidence type="ECO:0000313" key="6">
    <source>
        <dbReference type="EMBL" id="KZP20181.1"/>
    </source>
</evidence>
<reference evidence="6 7" key="1">
    <citation type="journal article" date="2016" name="Mol. Biol. Evol.">
        <title>Comparative Genomics of Early-Diverging Mushroom-Forming Fungi Provides Insights into the Origins of Lignocellulose Decay Capabilities.</title>
        <authorList>
            <person name="Nagy L.G."/>
            <person name="Riley R."/>
            <person name="Tritt A."/>
            <person name="Adam C."/>
            <person name="Daum C."/>
            <person name="Floudas D."/>
            <person name="Sun H."/>
            <person name="Yadav J.S."/>
            <person name="Pangilinan J."/>
            <person name="Larsson K.H."/>
            <person name="Matsuura K."/>
            <person name="Barry K."/>
            <person name="Labutti K."/>
            <person name="Kuo R."/>
            <person name="Ohm R.A."/>
            <person name="Bhattacharya S.S."/>
            <person name="Shirouzu T."/>
            <person name="Yoshinaga Y."/>
            <person name="Martin F.M."/>
            <person name="Grigoriev I.V."/>
            <person name="Hibbett D.S."/>
        </authorList>
    </citation>
    <scope>NUCLEOTIDE SEQUENCE [LARGE SCALE GENOMIC DNA]</scope>
    <source>
        <strain evidence="6 7">CBS 109695</strain>
    </source>
</reference>
<dbReference type="PROSITE" id="PS50249">
    <property type="entry name" value="MPN"/>
    <property type="match status" value="1"/>
</dbReference>